<dbReference type="Pfam" id="PF19300">
    <property type="entry name" value="BPD_transp_1_N"/>
    <property type="match status" value="1"/>
</dbReference>
<reference evidence="9" key="1">
    <citation type="journal article" date="2021" name="PeerJ">
        <title>Extensive microbial diversity within the chicken gut microbiome revealed by metagenomics and culture.</title>
        <authorList>
            <person name="Gilroy R."/>
            <person name="Ravi A."/>
            <person name="Getino M."/>
            <person name="Pursley I."/>
            <person name="Horton D.L."/>
            <person name="Alikhan N.F."/>
            <person name="Baker D."/>
            <person name="Gharbi K."/>
            <person name="Hall N."/>
            <person name="Watson M."/>
            <person name="Adriaenssens E.M."/>
            <person name="Foster-Nyarko E."/>
            <person name="Jarju S."/>
            <person name="Secka A."/>
            <person name="Antonio M."/>
            <person name="Oren A."/>
            <person name="Chaudhuri R.R."/>
            <person name="La Ragione R."/>
            <person name="Hildebrand F."/>
            <person name="Pallen M.J."/>
        </authorList>
    </citation>
    <scope>NUCLEOTIDE SEQUENCE</scope>
    <source>
        <strain evidence="9">ChiW4-1371</strain>
    </source>
</reference>
<dbReference type="InterPro" id="IPR045621">
    <property type="entry name" value="BPD_transp_1_N"/>
</dbReference>
<evidence type="ECO:0000313" key="10">
    <source>
        <dbReference type="Proteomes" id="UP000824176"/>
    </source>
</evidence>
<accession>A0A9D2GTM1</accession>
<feature type="transmembrane region" description="Helical" evidence="7">
    <location>
        <begin position="164"/>
        <end position="186"/>
    </location>
</feature>
<dbReference type="GO" id="GO:0005886">
    <property type="term" value="C:plasma membrane"/>
    <property type="evidence" value="ECO:0007669"/>
    <property type="project" value="UniProtKB-SubCell"/>
</dbReference>
<dbReference type="PANTHER" id="PTHR43163">
    <property type="entry name" value="DIPEPTIDE TRANSPORT SYSTEM PERMEASE PROTEIN DPPB-RELATED"/>
    <property type="match status" value="1"/>
</dbReference>
<feature type="transmembrane region" description="Helical" evidence="7">
    <location>
        <begin position="231"/>
        <end position="255"/>
    </location>
</feature>
<feature type="transmembrane region" description="Helical" evidence="7">
    <location>
        <begin position="275"/>
        <end position="302"/>
    </location>
</feature>
<dbReference type="EMBL" id="DXAQ01000121">
    <property type="protein sequence ID" value="HIZ89823.1"/>
    <property type="molecule type" value="Genomic_DNA"/>
</dbReference>
<evidence type="ECO:0000256" key="7">
    <source>
        <dbReference type="RuleBase" id="RU363032"/>
    </source>
</evidence>
<keyword evidence="4 7" id="KW-0812">Transmembrane</keyword>
<dbReference type="GO" id="GO:0055085">
    <property type="term" value="P:transmembrane transport"/>
    <property type="evidence" value="ECO:0007669"/>
    <property type="project" value="InterPro"/>
</dbReference>
<evidence type="ECO:0000256" key="3">
    <source>
        <dbReference type="ARBA" id="ARBA00022475"/>
    </source>
</evidence>
<protein>
    <submittedName>
        <fullName evidence="9">ABC transporter permease subunit</fullName>
    </submittedName>
</protein>
<evidence type="ECO:0000256" key="1">
    <source>
        <dbReference type="ARBA" id="ARBA00004651"/>
    </source>
</evidence>
<dbReference type="CDD" id="cd06261">
    <property type="entry name" value="TM_PBP2"/>
    <property type="match status" value="1"/>
</dbReference>
<keyword evidence="3" id="KW-1003">Cell membrane</keyword>
<evidence type="ECO:0000256" key="2">
    <source>
        <dbReference type="ARBA" id="ARBA00022448"/>
    </source>
</evidence>
<feature type="transmembrane region" description="Helical" evidence="7">
    <location>
        <begin position="104"/>
        <end position="125"/>
    </location>
</feature>
<dbReference type="InterPro" id="IPR035906">
    <property type="entry name" value="MetI-like_sf"/>
</dbReference>
<feature type="transmembrane region" description="Helical" evidence="7">
    <location>
        <begin position="137"/>
        <end position="158"/>
    </location>
</feature>
<proteinExistence type="inferred from homology"/>
<evidence type="ECO:0000313" key="9">
    <source>
        <dbReference type="EMBL" id="HIZ89823.1"/>
    </source>
</evidence>
<name>A0A9D2GTM1_9BACT</name>
<evidence type="ECO:0000256" key="5">
    <source>
        <dbReference type="ARBA" id="ARBA00022989"/>
    </source>
</evidence>
<dbReference type="Pfam" id="PF00528">
    <property type="entry name" value="BPD_transp_1"/>
    <property type="match status" value="1"/>
</dbReference>
<gene>
    <name evidence="9" type="ORF">H9804_07745</name>
</gene>
<dbReference type="AlphaFoldDB" id="A0A9D2GTM1"/>
<dbReference type="Proteomes" id="UP000824176">
    <property type="component" value="Unassembled WGS sequence"/>
</dbReference>
<comment type="similarity">
    <text evidence="7">Belongs to the binding-protein-dependent transport system permease family.</text>
</comment>
<sequence length="310" mass="34626">MISYIIKRLLLIIPIMFAVSFIVFTVLRLGPVDPAQAYLLNSRIPPTEEALSITRAELGLDKPFFTQYALWLKGAVQLDFGTSYMTKRDAFGDLMYYFPTTLKITFLAMFIVIIVSIPLGILGAVKKDSLADKLIKLFSFIGVSTPGFWFGFLLIYIFSLKLNILPPFGLDGFSSWIMPVLTLGLMSSAINTRITRTSFLEHINNRSVWYLKVNGVSNKTLMGKYVLKNSMLPVITSLGMHFGELIGGAVVVEVLFALPGVGRYVVGSITNHDYPVIQCFMILMTGVFIIVNLIIDIIYVYLNPKIKYGA</sequence>
<dbReference type="PANTHER" id="PTHR43163:SF6">
    <property type="entry name" value="DIPEPTIDE TRANSPORT SYSTEM PERMEASE PROTEIN DPPB-RELATED"/>
    <property type="match status" value="1"/>
</dbReference>
<dbReference type="SUPFAM" id="SSF161098">
    <property type="entry name" value="MetI-like"/>
    <property type="match status" value="1"/>
</dbReference>
<evidence type="ECO:0000259" key="8">
    <source>
        <dbReference type="PROSITE" id="PS50928"/>
    </source>
</evidence>
<comment type="subcellular location">
    <subcellularLocation>
        <location evidence="1 7">Cell membrane</location>
        <topology evidence="1 7">Multi-pass membrane protein</topology>
    </subcellularLocation>
</comment>
<comment type="caution">
    <text evidence="9">The sequence shown here is derived from an EMBL/GenBank/DDBJ whole genome shotgun (WGS) entry which is preliminary data.</text>
</comment>
<keyword evidence="5 7" id="KW-1133">Transmembrane helix</keyword>
<feature type="transmembrane region" description="Helical" evidence="7">
    <location>
        <begin position="9"/>
        <end position="30"/>
    </location>
</feature>
<dbReference type="PROSITE" id="PS50928">
    <property type="entry name" value="ABC_TM1"/>
    <property type="match status" value="1"/>
</dbReference>
<reference evidence="9" key="2">
    <citation type="submission" date="2021-04" db="EMBL/GenBank/DDBJ databases">
        <authorList>
            <person name="Gilroy R."/>
        </authorList>
    </citation>
    <scope>NUCLEOTIDE SEQUENCE</scope>
    <source>
        <strain evidence="9">ChiW4-1371</strain>
    </source>
</reference>
<feature type="domain" description="ABC transmembrane type-1" evidence="8">
    <location>
        <begin position="98"/>
        <end position="295"/>
    </location>
</feature>
<keyword evidence="6 7" id="KW-0472">Membrane</keyword>
<keyword evidence="2 7" id="KW-0813">Transport</keyword>
<dbReference type="Gene3D" id="1.10.3720.10">
    <property type="entry name" value="MetI-like"/>
    <property type="match status" value="1"/>
</dbReference>
<evidence type="ECO:0000256" key="4">
    <source>
        <dbReference type="ARBA" id="ARBA00022692"/>
    </source>
</evidence>
<organism evidence="9 10">
    <name type="scientific">Candidatus Mucispirillum faecigallinarum</name>
    <dbReference type="NCBI Taxonomy" id="2838699"/>
    <lineage>
        <taxon>Bacteria</taxon>
        <taxon>Pseudomonadati</taxon>
        <taxon>Deferribacterota</taxon>
        <taxon>Deferribacteres</taxon>
        <taxon>Deferribacterales</taxon>
        <taxon>Mucispirillaceae</taxon>
        <taxon>Mucispirillum</taxon>
    </lineage>
</organism>
<dbReference type="InterPro" id="IPR000515">
    <property type="entry name" value="MetI-like"/>
</dbReference>
<evidence type="ECO:0000256" key="6">
    <source>
        <dbReference type="ARBA" id="ARBA00023136"/>
    </source>
</evidence>